<dbReference type="Proteomes" id="UP001212499">
    <property type="component" value="Unassembled WGS sequence"/>
</dbReference>
<proteinExistence type="predicted"/>
<keyword evidence="2" id="KW-1185">Reference proteome</keyword>
<protein>
    <submittedName>
        <fullName evidence="1">Uncharacterized protein</fullName>
    </submittedName>
</protein>
<evidence type="ECO:0000313" key="1">
    <source>
        <dbReference type="EMBL" id="MDB9540463.1"/>
    </source>
</evidence>
<evidence type="ECO:0000313" key="2">
    <source>
        <dbReference type="Proteomes" id="UP001212499"/>
    </source>
</evidence>
<reference evidence="1 2" key="1">
    <citation type="submission" date="2023-01" db="EMBL/GenBank/DDBJ databases">
        <title>Genomes from the Australian National Cyanobacteria Reference Collection.</title>
        <authorList>
            <person name="Willis A."/>
            <person name="Lee E.M.F."/>
        </authorList>
    </citation>
    <scope>NUCLEOTIDE SEQUENCE [LARGE SCALE GENOMIC DNA]</scope>
    <source>
        <strain evidence="1 2">CS-1033</strain>
    </source>
</reference>
<name>A0ABT5AUS2_9CYAN</name>
<comment type="caution">
    <text evidence="1">The sequence shown here is derived from an EMBL/GenBank/DDBJ whole genome shotgun (WGS) entry which is preliminary data.</text>
</comment>
<gene>
    <name evidence="1" type="ORF">PN457_12485</name>
</gene>
<organism evidence="1 2">
    <name type="scientific">Anabaenopsis arnoldii</name>
    <dbReference type="NCBI Taxonomy" id="2152938"/>
    <lineage>
        <taxon>Bacteria</taxon>
        <taxon>Bacillati</taxon>
        <taxon>Cyanobacteriota</taxon>
        <taxon>Cyanophyceae</taxon>
        <taxon>Nostocales</taxon>
        <taxon>Nodulariaceae</taxon>
        <taxon>Anabaenopsis</taxon>
    </lineage>
</organism>
<dbReference type="EMBL" id="JAQMUH010000141">
    <property type="protein sequence ID" value="MDB9540463.1"/>
    <property type="molecule type" value="Genomic_DNA"/>
</dbReference>
<accession>A0ABT5AUS2</accession>
<sequence length="143" mass="15878">MAVQLIKRLSILATICAFVILIPGIALAQTLPNKSIPSIIIAQISKNTDSSLFLYTNISPTHSMNTPQQQQQVQAVRQRRNKDIVAILNTSQRAKLAENMRSGDDINQGLKKLNLPPEQKDLINTILELADLKMQAISSRYSL</sequence>
<dbReference type="RefSeq" id="WP_271733688.1">
    <property type="nucleotide sequence ID" value="NZ_JANQDP010000147.1"/>
</dbReference>